<dbReference type="NCBIfam" id="NF038083">
    <property type="entry name" value="CU044_5270_fam"/>
    <property type="match status" value="1"/>
</dbReference>
<proteinExistence type="predicted"/>
<dbReference type="Proteomes" id="UP001500443">
    <property type="component" value="Unassembled WGS sequence"/>
</dbReference>
<dbReference type="RefSeq" id="WP_344291388.1">
    <property type="nucleotide sequence ID" value="NZ_BAAAPF010000140.1"/>
</dbReference>
<dbReference type="InterPro" id="IPR047789">
    <property type="entry name" value="CU044_5270-like"/>
</dbReference>
<evidence type="ECO:0000313" key="3">
    <source>
        <dbReference type="Proteomes" id="UP001500443"/>
    </source>
</evidence>
<keyword evidence="3" id="KW-1185">Reference proteome</keyword>
<reference evidence="2 3" key="1">
    <citation type="journal article" date="2019" name="Int. J. Syst. Evol. Microbiol.">
        <title>The Global Catalogue of Microorganisms (GCM) 10K type strain sequencing project: providing services to taxonomists for standard genome sequencing and annotation.</title>
        <authorList>
            <consortium name="The Broad Institute Genomics Platform"/>
            <consortium name="The Broad Institute Genome Sequencing Center for Infectious Disease"/>
            <person name="Wu L."/>
            <person name="Ma J."/>
        </authorList>
    </citation>
    <scope>NUCLEOTIDE SEQUENCE [LARGE SCALE GENOMIC DNA]</scope>
    <source>
        <strain evidence="2 3">JCM 15481</strain>
    </source>
</reference>
<evidence type="ECO:0008006" key="4">
    <source>
        <dbReference type="Google" id="ProtNLM"/>
    </source>
</evidence>
<feature type="transmembrane region" description="Helical" evidence="1">
    <location>
        <begin position="56"/>
        <end position="78"/>
    </location>
</feature>
<protein>
    <recommendedName>
        <fullName evidence="4">Tat pathway signal protein</fullName>
    </recommendedName>
</protein>
<keyword evidence="1" id="KW-0472">Membrane</keyword>
<name>A0ABN2YUW3_9ACTN</name>
<gene>
    <name evidence="2" type="ORF">GCM10009802_40080</name>
</gene>
<accession>A0ABN2YUW3</accession>
<dbReference type="EMBL" id="BAAAPF010000140">
    <property type="protein sequence ID" value="GAA2131808.1"/>
    <property type="molecule type" value="Genomic_DNA"/>
</dbReference>
<comment type="caution">
    <text evidence="2">The sequence shown here is derived from an EMBL/GenBank/DDBJ whole genome shotgun (WGS) entry which is preliminary data.</text>
</comment>
<organism evidence="2 3">
    <name type="scientific">Streptomyces synnematoformans</name>
    <dbReference type="NCBI Taxonomy" id="415721"/>
    <lineage>
        <taxon>Bacteria</taxon>
        <taxon>Bacillati</taxon>
        <taxon>Actinomycetota</taxon>
        <taxon>Actinomycetes</taxon>
        <taxon>Kitasatosporales</taxon>
        <taxon>Streptomycetaceae</taxon>
        <taxon>Streptomyces</taxon>
    </lineage>
</organism>
<evidence type="ECO:0000313" key="2">
    <source>
        <dbReference type="EMBL" id="GAA2131808.1"/>
    </source>
</evidence>
<keyword evidence="1" id="KW-1133">Transmembrane helix</keyword>
<keyword evidence="1" id="KW-0812">Transmembrane</keyword>
<evidence type="ECO:0000256" key="1">
    <source>
        <dbReference type="SAM" id="Phobius"/>
    </source>
</evidence>
<sequence>MTDELELLRDWDADAAPLTEPARAQARHRLLNTIVHADRQRHPAAARPARPGRRNALRIATAAVVFTAVTGTAVLIAGEDADAPRMVNTRAAKVLNAAAVWESKHEKPVVPRDDQFIYWKRIITETEQGTGEVTTFVDEMWNSVDGSKRSLTMERGQVFWEEPVKKGHGVWPPQTWSELEKLPTDPEKLLLAMTGDRTPPESISELGDERWWDLAFSLTALLKDPVLPPGLRPAAYEALALIPDMKVVPGMKDARGRAGVGIAYAKAPPGEPKQKPGQEQYAIFDAQTYEYLGFRTGCTTASGKKCVQRSYVADWGVVDRLKQRP</sequence>